<protein>
    <submittedName>
        <fullName evidence="1">Unnamed protein product</fullName>
    </submittedName>
</protein>
<organism evidence="1 2">
    <name type="scientific">Candida boidinii</name>
    <name type="common">Yeast</name>
    <dbReference type="NCBI Taxonomy" id="5477"/>
    <lineage>
        <taxon>Eukaryota</taxon>
        <taxon>Fungi</taxon>
        <taxon>Dikarya</taxon>
        <taxon>Ascomycota</taxon>
        <taxon>Saccharomycotina</taxon>
        <taxon>Pichiomycetes</taxon>
        <taxon>Pichiales</taxon>
        <taxon>Pichiaceae</taxon>
        <taxon>Ogataea</taxon>
        <taxon>Ogataea/Candida clade</taxon>
    </lineage>
</organism>
<accession>A0ACB5TJR9</accession>
<evidence type="ECO:0000313" key="2">
    <source>
        <dbReference type="Proteomes" id="UP001165101"/>
    </source>
</evidence>
<keyword evidence="2" id="KW-1185">Reference proteome</keyword>
<sequence>MKDISNKNESLPFEHNLDFMNGLSYNKGCYVGQELTIRTHVNGIVRKRIMPIQIFKIEENNENIEKIKINNESELENDDNDINDVINFKNDEEISKILKKIDLVDCEIIKPEIQEKDEKIQQDVESVSVSSSSSSSPFGNSGKPVRKRRSNNSVGKIIKVEGNIGLALVTLKNICDDNAVGNNEFLIKLNDENDLKLGCKVFVPSWWPEGVFAEEEE</sequence>
<evidence type="ECO:0000313" key="1">
    <source>
        <dbReference type="EMBL" id="GME89693.1"/>
    </source>
</evidence>
<proteinExistence type="predicted"/>
<gene>
    <name evidence="1" type="ORF">Cboi01_000151200</name>
</gene>
<reference evidence="1" key="1">
    <citation type="submission" date="2023-04" db="EMBL/GenBank/DDBJ databases">
        <title>Candida boidinii NBRC 1967.</title>
        <authorList>
            <person name="Ichikawa N."/>
            <person name="Sato H."/>
            <person name="Tonouchi N."/>
        </authorList>
    </citation>
    <scope>NUCLEOTIDE SEQUENCE</scope>
    <source>
        <strain evidence="1">NBRC 1967</strain>
    </source>
</reference>
<name>A0ACB5TJR9_CANBO</name>
<dbReference type="EMBL" id="BSXV01000572">
    <property type="protein sequence ID" value="GME89693.1"/>
    <property type="molecule type" value="Genomic_DNA"/>
</dbReference>
<comment type="caution">
    <text evidence="1">The sequence shown here is derived from an EMBL/GenBank/DDBJ whole genome shotgun (WGS) entry which is preliminary data.</text>
</comment>
<dbReference type="Proteomes" id="UP001165101">
    <property type="component" value="Unassembled WGS sequence"/>
</dbReference>